<dbReference type="GO" id="GO:0005044">
    <property type="term" value="F:scavenger receptor activity"/>
    <property type="evidence" value="ECO:0007669"/>
    <property type="project" value="TreeGrafter"/>
</dbReference>
<dbReference type="OrthoDB" id="18585at2759"/>
<keyword evidence="4 8" id="KW-0812">Transmembrane</keyword>
<evidence type="ECO:0000256" key="7">
    <source>
        <dbReference type="ARBA" id="ARBA00023180"/>
    </source>
</evidence>
<dbReference type="PRINTS" id="PR01609">
    <property type="entry name" value="CD36FAMILY"/>
</dbReference>
<name>A0A158NS54_ATTCE</name>
<gene>
    <name evidence="9" type="primary">105623583</name>
</gene>
<keyword evidence="3" id="KW-1003">Cell membrane</keyword>
<dbReference type="PANTHER" id="PTHR11923:SF50">
    <property type="entry name" value="GH19047P"/>
    <property type="match status" value="1"/>
</dbReference>
<comment type="similarity">
    <text evidence="2">Belongs to the CD36 family.</text>
</comment>
<keyword evidence="10" id="KW-1185">Reference proteome</keyword>
<dbReference type="AlphaFoldDB" id="A0A158NS54"/>
<dbReference type="KEGG" id="acep:105623583"/>
<comment type="subcellular location">
    <subcellularLocation>
        <location evidence="1">Cell membrane</location>
    </subcellularLocation>
</comment>
<dbReference type="InParanoid" id="A0A158NS54"/>
<dbReference type="Proteomes" id="UP000005205">
    <property type="component" value="Unassembled WGS sequence"/>
</dbReference>
<reference evidence="10" key="1">
    <citation type="journal article" date="2011" name="PLoS Genet.">
        <title>The genome sequence of the leaf-cutter ant Atta cephalotes reveals insights into its obligate symbiotic lifestyle.</title>
        <authorList>
            <person name="Suen G."/>
            <person name="Teiling C."/>
            <person name="Li L."/>
            <person name="Holt C."/>
            <person name="Abouheif E."/>
            <person name="Bornberg-Bauer E."/>
            <person name="Bouffard P."/>
            <person name="Caldera E.J."/>
            <person name="Cash E."/>
            <person name="Cavanaugh A."/>
            <person name="Denas O."/>
            <person name="Elhaik E."/>
            <person name="Fave M.J."/>
            <person name="Gadau J."/>
            <person name="Gibson J.D."/>
            <person name="Graur D."/>
            <person name="Grubbs K.J."/>
            <person name="Hagen D.E."/>
            <person name="Harkins T.T."/>
            <person name="Helmkampf M."/>
            <person name="Hu H."/>
            <person name="Johnson B.R."/>
            <person name="Kim J."/>
            <person name="Marsh S.E."/>
            <person name="Moeller J.A."/>
            <person name="Munoz-Torres M.C."/>
            <person name="Murphy M.C."/>
            <person name="Naughton M.C."/>
            <person name="Nigam S."/>
            <person name="Overson R."/>
            <person name="Rajakumar R."/>
            <person name="Reese J.T."/>
            <person name="Scott J.J."/>
            <person name="Smith C.R."/>
            <person name="Tao S."/>
            <person name="Tsutsui N.D."/>
            <person name="Viljakainen L."/>
            <person name="Wissler L."/>
            <person name="Yandell M.D."/>
            <person name="Zimmer F."/>
            <person name="Taylor J."/>
            <person name="Slater S.C."/>
            <person name="Clifton S.W."/>
            <person name="Warren W.C."/>
            <person name="Elsik C.G."/>
            <person name="Smith C.D."/>
            <person name="Weinstock G.M."/>
            <person name="Gerardo N.M."/>
            <person name="Currie C.R."/>
        </authorList>
    </citation>
    <scope>NUCLEOTIDE SEQUENCE [LARGE SCALE GENOMIC DNA]</scope>
</reference>
<dbReference type="EnsemblMetazoa" id="XM_012204972.1">
    <property type="protein sequence ID" value="XP_012060362.1"/>
    <property type="gene ID" value="LOC105623583"/>
</dbReference>
<evidence type="ECO:0000256" key="6">
    <source>
        <dbReference type="ARBA" id="ARBA00023136"/>
    </source>
</evidence>
<feature type="transmembrane region" description="Helical" evidence="8">
    <location>
        <begin position="471"/>
        <end position="492"/>
    </location>
</feature>
<evidence type="ECO:0000313" key="10">
    <source>
        <dbReference type="Proteomes" id="UP000005205"/>
    </source>
</evidence>
<dbReference type="GO" id="GO:0005737">
    <property type="term" value="C:cytoplasm"/>
    <property type="evidence" value="ECO:0007669"/>
    <property type="project" value="TreeGrafter"/>
</dbReference>
<keyword evidence="5 8" id="KW-1133">Transmembrane helix</keyword>
<dbReference type="PANTHER" id="PTHR11923">
    <property type="entry name" value="SCAVENGER RECEPTOR CLASS B TYPE-1 SR-B1"/>
    <property type="match status" value="1"/>
</dbReference>
<evidence type="ECO:0000256" key="2">
    <source>
        <dbReference type="ARBA" id="ARBA00010532"/>
    </source>
</evidence>
<dbReference type="InterPro" id="IPR002159">
    <property type="entry name" value="CD36_fam"/>
</dbReference>
<sequence length="516" mass="59920">MTISMTDTALDIEKKAIGRCGRRSHRLRIWFTWIYCGIFLISSVGFYMFWYTDAINNYMLSFMELRNGTLIFDWWQCPPLKMKYKIYIFNYTNVDEFEANEVSKLHVQELGPYEYQETMSRTNVVLNDNGTISYQTKRSFEWIGGRPENDIVLVPNVPLMFTTAYVRDLSFAVRFVTNTVLSTLQEQSFINETVNGFLWGYDTQLFHMAKPLLMLQHDIPFEKFGLLAMKTGIDKDRITIHTGSQDVKNFGMIDRVNGVNRRVIWDDEQCDKIEGTEGGIFPPHLVQDTSKPLYMYAKDICRKISFHFTEQVINYDIPSLRYKFTPDAFNFSNKQNECFCPKVHDKRVCPPSGLFNTSRCNYGTPLLVSFPHFYGADKSLLEQIDGLNPRQEDHETYIDIHPRIAIPIAGRSRIQLNLEVRKAIGVPFLGNLKDGMILPLIWVEIGIDELPEQLLEMIQSAHFTMGNIELALQWSTLITMILSFSAMITCFWKSRSKQNVVLRRNSFVQNNLLEML</sequence>
<evidence type="ECO:0000256" key="5">
    <source>
        <dbReference type="ARBA" id="ARBA00022989"/>
    </source>
</evidence>
<protein>
    <recommendedName>
        <fullName evidence="11">Scavenger receptor class B member 1</fullName>
    </recommendedName>
</protein>
<accession>A0A158NS54</accession>
<dbReference type="EMBL" id="ADTU01024477">
    <property type="status" value="NOT_ANNOTATED_CDS"/>
    <property type="molecule type" value="Genomic_DNA"/>
</dbReference>
<reference evidence="9" key="2">
    <citation type="submission" date="2016-04" db="UniProtKB">
        <authorList>
            <consortium name="EnsemblMetazoa"/>
        </authorList>
    </citation>
    <scope>IDENTIFICATION</scope>
</reference>
<dbReference type="Pfam" id="PF01130">
    <property type="entry name" value="CD36"/>
    <property type="match status" value="1"/>
</dbReference>
<keyword evidence="6 8" id="KW-0472">Membrane</keyword>
<evidence type="ECO:0000256" key="1">
    <source>
        <dbReference type="ARBA" id="ARBA00004236"/>
    </source>
</evidence>
<evidence type="ECO:0000256" key="3">
    <source>
        <dbReference type="ARBA" id="ARBA00022475"/>
    </source>
</evidence>
<organism evidence="9 10">
    <name type="scientific">Atta cephalotes</name>
    <name type="common">Leafcutter ant</name>
    <dbReference type="NCBI Taxonomy" id="12957"/>
    <lineage>
        <taxon>Eukaryota</taxon>
        <taxon>Metazoa</taxon>
        <taxon>Ecdysozoa</taxon>
        <taxon>Arthropoda</taxon>
        <taxon>Hexapoda</taxon>
        <taxon>Insecta</taxon>
        <taxon>Pterygota</taxon>
        <taxon>Neoptera</taxon>
        <taxon>Endopterygota</taxon>
        <taxon>Hymenoptera</taxon>
        <taxon>Apocrita</taxon>
        <taxon>Aculeata</taxon>
        <taxon>Formicoidea</taxon>
        <taxon>Formicidae</taxon>
        <taxon>Myrmicinae</taxon>
        <taxon>Atta</taxon>
    </lineage>
</organism>
<dbReference type="eggNOG" id="KOG3776">
    <property type="taxonomic scope" value="Eukaryota"/>
</dbReference>
<keyword evidence="7" id="KW-0325">Glycoprotein</keyword>
<proteinExistence type="inferred from homology"/>
<dbReference type="GO" id="GO:0005886">
    <property type="term" value="C:plasma membrane"/>
    <property type="evidence" value="ECO:0007669"/>
    <property type="project" value="UniProtKB-SubCell"/>
</dbReference>
<evidence type="ECO:0008006" key="11">
    <source>
        <dbReference type="Google" id="ProtNLM"/>
    </source>
</evidence>
<evidence type="ECO:0000256" key="4">
    <source>
        <dbReference type="ARBA" id="ARBA00022692"/>
    </source>
</evidence>
<evidence type="ECO:0000313" key="9">
    <source>
        <dbReference type="EnsemblMetazoa" id="XP_012060362.1"/>
    </source>
</evidence>
<evidence type="ECO:0000256" key="8">
    <source>
        <dbReference type="SAM" id="Phobius"/>
    </source>
</evidence>
<feature type="transmembrane region" description="Helical" evidence="8">
    <location>
        <begin position="29"/>
        <end position="50"/>
    </location>
</feature>